<evidence type="ECO:0000313" key="3">
    <source>
        <dbReference type="Proteomes" id="UP001595704"/>
    </source>
</evidence>
<comment type="caution">
    <text evidence="2">The sequence shown here is derived from an EMBL/GenBank/DDBJ whole genome shotgun (WGS) entry which is preliminary data.</text>
</comment>
<feature type="region of interest" description="Disordered" evidence="1">
    <location>
        <begin position="67"/>
        <end position="232"/>
    </location>
</feature>
<sequence length="488" mass="50129">MADFYPLLDRAIRGLPDNSPEARNALFARARDVLLAQLRGMDPPLPEADVAHELAALDDVIARIEREQGAEGQAAGEKAAEGKGGQPAAPSVAPQAGSASPAAPAASQNPAAQGSAPQASAAPSNPAHSGAAAPPARGSSAPTAPIAPVPTASAPGAEPAATAKPATQLGHTGIRPANGAPQGVVRSGSKEPSPAGEPKPGEPTAASPRAEPVVDETRLRPPPPKPAGKGRRNALIGGLLVVALAGVGGVAYWANKVKQPAPQPTEMPVAATPDAGNDQKFGQRVDAGRAPAGQQGGATQPGQAVEGVQRAILYEETPDNPQTPKVFQGKVTWRLDSENPGQNQPLENVVRADVTIPEAGLDLKITLRRNTDAALPASHLMELTFKKGATGDGRVIRDVGVPQFKTEENARGVPLAGLPVAVSESVFLVGLSNLPNDVERNVDLIRNRPWIDLPVRYDNGRRAVIALEKGATGEKVIAEAFKSWGAGN</sequence>
<dbReference type="Proteomes" id="UP001595704">
    <property type="component" value="Unassembled WGS sequence"/>
</dbReference>
<organism evidence="2 3">
    <name type="scientific">Camelimonas fluminis</name>
    <dbReference type="NCBI Taxonomy" id="1576911"/>
    <lineage>
        <taxon>Bacteria</taxon>
        <taxon>Pseudomonadati</taxon>
        <taxon>Pseudomonadota</taxon>
        <taxon>Alphaproteobacteria</taxon>
        <taxon>Hyphomicrobiales</taxon>
        <taxon>Chelatococcaceae</taxon>
        <taxon>Camelimonas</taxon>
    </lineage>
</organism>
<proteinExistence type="predicted"/>
<reference evidence="3" key="1">
    <citation type="journal article" date="2019" name="Int. J. Syst. Evol. Microbiol.">
        <title>The Global Catalogue of Microorganisms (GCM) 10K type strain sequencing project: providing services to taxonomists for standard genome sequencing and annotation.</title>
        <authorList>
            <consortium name="The Broad Institute Genomics Platform"/>
            <consortium name="The Broad Institute Genome Sequencing Center for Infectious Disease"/>
            <person name="Wu L."/>
            <person name="Ma J."/>
        </authorList>
    </citation>
    <scope>NUCLEOTIDE SEQUENCE [LARGE SCALE GENOMIC DNA]</scope>
    <source>
        <strain evidence="3">KCTC 42282</strain>
    </source>
</reference>
<keyword evidence="3" id="KW-1185">Reference proteome</keyword>
<feature type="compositionally biased region" description="Low complexity" evidence="1">
    <location>
        <begin position="86"/>
        <end position="167"/>
    </location>
</feature>
<dbReference type="EMBL" id="JBHRYC010000058">
    <property type="protein sequence ID" value="MFC3638174.1"/>
    <property type="molecule type" value="Genomic_DNA"/>
</dbReference>
<protein>
    <recommendedName>
        <fullName evidence="4">CheA signal transduction histidine kinase</fullName>
    </recommendedName>
</protein>
<evidence type="ECO:0008006" key="4">
    <source>
        <dbReference type="Google" id="ProtNLM"/>
    </source>
</evidence>
<evidence type="ECO:0000313" key="2">
    <source>
        <dbReference type="EMBL" id="MFC3638174.1"/>
    </source>
</evidence>
<evidence type="ECO:0000256" key="1">
    <source>
        <dbReference type="SAM" id="MobiDB-lite"/>
    </source>
</evidence>
<gene>
    <name evidence="2" type="ORF">ACFONL_12455</name>
</gene>
<dbReference type="RefSeq" id="WP_191319514.1">
    <property type="nucleotide sequence ID" value="NZ_BNCG01000009.1"/>
</dbReference>
<accession>A0ABV7UJD3</accession>
<name>A0ABV7UJD3_9HYPH</name>